<proteinExistence type="inferred from homology"/>
<dbReference type="Pfam" id="PF00633">
    <property type="entry name" value="HHH"/>
    <property type="match status" value="1"/>
</dbReference>
<dbReference type="InterPro" id="IPR044298">
    <property type="entry name" value="MIG/MutY"/>
</dbReference>
<keyword evidence="6" id="KW-0004">4Fe-4S</keyword>
<dbReference type="InterPro" id="IPR023170">
    <property type="entry name" value="HhH_base_excis_C"/>
</dbReference>
<dbReference type="Pfam" id="PF00730">
    <property type="entry name" value="HhH-GPD"/>
    <property type="match status" value="1"/>
</dbReference>
<feature type="domain" description="HhH-GPD" evidence="15">
    <location>
        <begin position="52"/>
        <end position="203"/>
    </location>
</feature>
<dbReference type="PANTHER" id="PTHR42944">
    <property type="entry name" value="ADENINE DNA GLYCOSYLASE"/>
    <property type="match status" value="1"/>
</dbReference>
<dbReference type="InterPro" id="IPR011257">
    <property type="entry name" value="DNA_glycosylase"/>
</dbReference>
<dbReference type="Gene3D" id="3.90.79.10">
    <property type="entry name" value="Nucleoside Triphosphate Pyrophosphohydrolase"/>
    <property type="match status" value="1"/>
</dbReference>
<evidence type="ECO:0000256" key="11">
    <source>
        <dbReference type="ARBA" id="ARBA00023014"/>
    </source>
</evidence>
<keyword evidence="8 14" id="KW-0227">DNA damage</keyword>
<gene>
    <name evidence="16" type="primary">mutY</name>
    <name evidence="16" type="ORF">GCM10011510_13380</name>
</gene>
<keyword evidence="10 14" id="KW-0408">Iron</keyword>
<dbReference type="SUPFAM" id="SSF55811">
    <property type="entry name" value="Nudix"/>
    <property type="match status" value="1"/>
</dbReference>
<keyword evidence="9" id="KW-0378">Hydrolase</keyword>
<dbReference type="InterPro" id="IPR005760">
    <property type="entry name" value="A/G_AdeGlyc_MutY"/>
</dbReference>
<dbReference type="OrthoDB" id="9802365at2"/>
<evidence type="ECO:0000256" key="5">
    <source>
        <dbReference type="ARBA" id="ARBA00022023"/>
    </source>
</evidence>
<dbReference type="GO" id="GO:0034039">
    <property type="term" value="F:8-oxo-7,8-dihydroguanine DNA N-glycosylase activity"/>
    <property type="evidence" value="ECO:0007669"/>
    <property type="project" value="TreeGrafter"/>
</dbReference>
<evidence type="ECO:0000256" key="8">
    <source>
        <dbReference type="ARBA" id="ARBA00022763"/>
    </source>
</evidence>
<reference evidence="16" key="2">
    <citation type="submission" date="2020-09" db="EMBL/GenBank/DDBJ databases">
        <authorList>
            <person name="Sun Q."/>
            <person name="Zhou Y."/>
        </authorList>
    </citation>
    <scope>NUCLEOTIDE SEQUENCE</scope>
    <source>
        <strain evidence="16">CGMCC 1.15533</strain>
    </source>
</reference>
<evidence type="ECO:0000313" key="17">
    <source>
        <dbReference type="Proteomes" id="UP000660801"/>
    </source>
</evidence>
<dbReference type="CDD" id="cd03431">
    <property type="entry name" value="NUDIX_DNA_Glycosylase_C-MutY"/>
    <property type="match status" value="1"/>
</dbReference>
<evidence type="ECO:0000256" key="6">
    <source>
        <dbReference type="ARBA" id="ARBA00022485"/>
    </source>
</evidence>
<evidence type="ECO:0000256" key="4">
    <source>
        <dbReference type="ARBA" id="ARBA00012045"/>
    </source>
</evidence>
<keyword evidence="12" id="KW-0234">DNA repair</keyword>
<evidence type="ECO:0000256" key="10">
    <source>
        <dbReference type="ARBA" id="ARBA00023004"/>
    </source>
</evidence>
<protein>
    <recommendedName>
        <fullName evidence="5 14">Adenine DNA glycosylase</fullName>
        <ecNumber evidence="4 14">3.2.2.31</ecNumber>
    </recommendedName>
</protein>
<dbReference type="Gene3D" id="1.10.340.30">
    <property type="entry name" value="Hypothetical protein, domain 2"/>
    <property type="match status" value="1"/>
</dbReference>
<dbReference type="Proteomes" id="UP000660801">
    <property type="component" value="Unassembled WGS sequence"/>
</dbReference>
<dbReference type="GO" id="GO:0051539">
    <property type="term" value="F:4 iron, 4 sulfur cluster binding"/>
    <property type="evidence" value="ECO:0007669"/>
    <property type="project" value="UniProtKB-UniRule"/>
</dbReference>
<name>A0A917A9N6_9STRE</name>
<dbReference type="Pfam" id="PF14815">
    <property type="entry name" value="NUDIX_4"/>
    <property type="match status" value="1"/>
</dbReference>
<sequence length="381" mass="43856">MIDLKDYGIDMWEADKIASFREKLLSWYDDNKRDLPWRRSTNPYHIWVSEIMLQQTRVDTVIPYYERFLTWFPEIKDLAEAPEEKILKAWEGLGYYSRVRNMQAAAQQIMEDFKGQFPATYEEIATLKGIGPYTAGAIASIAFNLPEPAVDGNVMRVMARLFEVDYDIGNPSNRKIFQAIMEQLIDPERPGDFNQALMDLGSSIETPVHPRPEESPVKEFSAAYLHGTMDKYPIKAPKKKPVPIYLKGFILENAEGKFLLEKNENDGLLAGFWHFPLIESEEGSTTQLSLFEEQGASQGPSAIERFEQDYDMVVSWQATVFSQVQHVFSHRKWHIDLLYGKVKGNIPTLSGETRWLSPDEFADYPFAKPQQKMWAAFEKGK</sequence>
<dbReference type="InterPro" id="IPR029119">
    <property type="entry name" value="MutY_C"/>
</dbReference>
<reference evidence="16" key="1">
    <citation type="journal article" date="2014" name="Int. J. Syst. Evol. Microbiol.">
        <title>Complete genome sequence of Corynebacterium casei LMG S-19264T (=DSM 44701T), isolated from a smear-ripened cheese.</title>
        <authorList>
            <consortium name="US DOE Joint Genome Institute (JGI-PGF)"/>
            <person name="Walter F."/>
            <person name="Albersmeier A."/>
            <person name="Kalinowski J."/>
            <person name="Ruckert C."/>
        </authorList>
    </citation>
    <scope>NUCLEOTIDE SEQUENCE</scope>
    <source>
        <strain evidence="16">CGMCC 1.15533</strain>
    </source>
</reference>
<evidence type="ECO:0000256" key="3">
    <source>
        <dbReference type="ARBA" id="ARBA00008343"/>
    </source>
</evidence>
<evidence type="ECO:0000256" key="9">
    <source>
        <dbReference type="ARBA" id="ARBA00022801"/>
    </source>
</evidence>
<dbReference type="GO" id="GO:0000701">
    <property type="term" value="F:purine-specific mismatch base pair DNA N-glycosylase activity"/>
    <property type="evidence" value="ECO:0007669"/>
    <property type="project" value="UniProtKB-EC"/>
</dbReference>
<dbReference type="AlphaFoldDB" id="A0A917A9N6"/>
<dbReference type="GO" id="GO:0032357">
    <property type="term" value="F:oxidized purine DNA binding"/>
    <property type="evidence" value="ECO:0007669"/>
    <property type="project" value="TreeGrafter"/>
</dbReference>
<comment type="caution">
    <text evidence="16">The sequence shown here is derived from an EMBL/GenBank/DDBJ whole genome shotgun (WGS) entry which is preliminary data.</text>
</comment>
<dbReference type="EMBL" id="BMJN01000022">
    <property type="protein sequence ID" value="GGE33332.1"/>
    <property type="molecule type" value="Genomic_DNA"/>
</dbReference>
<evidence type="ECO:0000256" key="12">
    <source>
        <dbReference type="ARBA" id="ARBA00023204"/>
    </source>
</evidence>
<keyword evidence="11" id="KW-0411">Iron-sulfur</keyword>
<dbReference type="NCBIfam" id="TIGR01084">
    <property type="entry name" value="mutY"/>
    <property type="match status" value="1"/>
</dbReference>
<comment type="similarity">
    <text evidence="3 14">Belongs to the Nth/MutY family.</text>
</comment>
<evidence type="ECO:0000256" key="14">
    <source>
        <dbReference type="RuleBase" id="RU365096"/>
    </source>
</evidence>
<dbReference type="CDD" id="cd00056">
    <property type="entry name" value="ENDO3c"/>
    <property type="match status" value="1"/>
</dbReference>
<comment type="catalytic activity">
    <reaction evidence="1 14">
        <text>Hydrolyzes free adenine bases from 7,8-dihydro-8-oxoguanine:adenine mismatched double-stranded DNA, leaving an apurinic site.</text>
        <dbReference type="EC" id="3.2.2.31"/>
    </reaction>
</comment>
<dbReference type="InterPro" id="IPR003265">
    <property type="entry name" value="HhH-GPD_domain"/>
</dbReference>
<comment type="cofactor">
    <cofactor evidence="14">
        <name>[4Fe-4S] cluster</name>
        <dbReference type="ChEBI" id="CHEBI:49883"/>
    </cofactor>
    <text evidence="14">Binds 1 [4Fe-4S] cluster.</text>
</comment>
<dbReference type="RefSeq" id="WP_068993024.1">
    <property type="nucleotide sequence ID" value="NZ_BMJN01000022.1"/>
</dbReference>
<dbReference type="InterPro" id="IPR000445">
    <property type="entry name" value="HhH_motif"/>
</dbReference>
<dbReference type="InterPro" id="IPR015797">
    <property type="entry name" value="NUDIX_hydrolase-like_dom_sf"/>
</dbReference>
<dbReference type="GO" id="GO:0006298">
    <property type="term" value="P:mismatch repair"/>
    <property type="evidence" value="ECO:0007669"/>
    <property type="project" value="TreeGrafter"/>
</dbReference>
<comment type="function">
    <text evidence="2">Adenine glycosylase active on G-A mispairs. MutY also corrects error-prone DNA synthesis past GO lesions which are due to the oxidatively damaged form of guanine: 7,8-dihydro-8-oxoguanine (8-oxo-dGTP).</text>
</comment>
<dbReference type="GO" id="GO:0035485">
    <property type="term" value="F:adenine/guanine mispair binding"/>
    <property type="evidence" value="ECO:0007669"/>
    <property type="project" value="TreeGrafter"/>
</dbReference>
<dbReference type="EC" id="3.2.2.31" evidence="4 14"/>
<keyword evidence="7" id="KW-0479">Metal-binding</keyword>
<keyword evidence="13 14" id="KW-0326">Glycosidase</keyword>
<dbReference type="SMART" id="SM00478">
    <property type="entry name" value="ENDO3c"/>
    <property type="match status" value="1"/>
</dbReference>
<evidence type="ECO:0000256" key="2">
    <source>
        <dbReference type="ARBA" id="ARBA00002933"/>
    </source>
</evidence>
<dbReference type="GO" id="GO:0046872">
    <property type="term" value="F:metal ion binding"/>
    <property type="evidence" value="ECO:0007669"/>
    <property type="project" value="UniProtKB-UniRule"/>
</dbReference>
<dbReference type="SUPFAM" id="SSF48150">
    <property type="entry name" value="DNA-glycosylase"/>
    <property type="match status" value="1"/>
</dbReference>
<dbReference type="PANTHER" id="PTHR42944:SF1">
    <property type="entry name" value="ADENINE DNA GLYCOSYLASE"/>
    <property type="match status" value="1"/>
</dbReference>
<dbReference type="GO" id="GO:0006284">
    <property type="term" value="P:base-excision repair"/>
    <property type="evidence" value="ECO:0007669"/>
    <property type="project" value="UniProtKB-UniRule"/>
</dbReference>
<accession>A0A917A9N6</accession>
<evidence type="ECO:0000256" key="13">
    <source>
        <dbReference type="ARBA" id="ARBA00023295"/>
    </source>
</evidence>
<evidence type="ECO:0000256" key="7">
    <source>
        <dbReference type="ARBA" id="ARBA00022723"/>
    </source>
</evidence>
<organism evidence="16 17">
    <name type="scientific">Streptococcus himalayensis</name>
    <dbReference type="NCBI Taxonomy" id="1888195"/>
    <lineage>
        <taxon>Bacteria</taxon>
        <taxon>Bacillati</taxon>
        <taxon>Bacillota</taxon>
        <taxon>Bacilli</taxon>
        <taxon>Lactobacillales</taxon>
        <taxon>Streptococcaceae</taxon>
        <taxon>Streptococcus</taxon>
    </lineage>
</organism>
<dbReference type="Gene3D" id="1.10.1670.10">
    <property type="entry name" value="Helix-hairpin-Helix base-excision DNA repair enzymes (C-terminal)"/>
    <property type="match status" value="1"/>
</dbReference>
<dbReference type="FunFam" id="1.10.340.30:FF:000002">
    <property type="entry name" value="Adenine DNA glycosylase"/>
    <property type="match status" value="1"/>
</dbReference>
<evidence type="ECO:0000256" key="1">
    <source>
        <dbReference type="ARBA" id="ARBA00000843"/>
    </source>
</evidence>
<evidence type="ECO:0000259" key="15">
    <source>
        <dbReference type="SMART" id="SM00478"/>
    </source>
</evidence>
<keyword evidence="17" id="KW-1185">Reference proteome</keyword>
<evidence type="ECO:0000313" key="16">
    <source>
        <dbReference type="EMBL" id="GGE33332.1"/>
    </source>
</evidence>